<gene>
    <name evidence="3" type="ORF">ABNF92_06700</name>
</gene>
<dbReference type="EMBL" id="CP157802">
    <property type="protein sequence ID" value="XBQ20833.1"/>
    <property type="molecule type" value="Genomic_DNA"/>
</dbReference>
<protein>
    <submittedName>
        <fullName evidence="3">PilX N-terminal domain-containing pilus assembly protein</fullName>
    </submittedName>
</protein>
<evidence type="ECO:0000313" key="3">
    <source>
        <dbReference type="EMBL" id="XBQ20833.1"/>
    </source>
</evidence>
<accession>A0AAU7MR29</accession>
<name>A0AAU7MR29_9GAMM</name>
<reference evidence="3" key="1">
    <citation type="submission" date="2024-05" db="EMBL/GenBank/DDBJ databases">
        <title>Draft Genome Sequences of Flagellimonas sp. MMG031 and Marinobacter sp. MMG032 Isolated from the dinoflagellate Symbiodinium pilosum.</title>
        <authorList>
            <person name="Shikuma N.J."/>
            <person name="Farrell M.V."/>
        </authorList>
    </citation>
    <scope>NUCLEOTIDE SEQUENCE</scope>
    <source>
        <strain evidence="3">MMG032</strain>
    </source>
</reference>
<dbReference type="Pfam" id="PF14341">
    <property type="entry name" value="PilX_N"/>
    <property type="match status" value="1"/>
</dbReference>
<feature type="transmembrane region" description="Helical" evidence="1">
    <location>
        <begin position="34"/>
        <end position="53"/>
    </location>
</feature>
<dbReference type="KEGG" id="mamm:ABNF92_06700"/>
<proteinExistence type="predicted"/>
<dbReference type="RefSeq" id="WP_349343780.1">
    <property type="nucleotide sequence ID" value="NZ_CP157802.1"/>
</dbReference>
<sequence length="233" mass="24845">MVISICIVPMSLLPMSETGRTDGGPMMYRQKGIALLMSLIILLVLSLLATSSMQNSVMQERMSNSSREGLITLEAAEAALREIEDNLEGLNSLENFGEVNADGDSYTKNPANGWHYAGLAPPVLDDATWENDELVLKANPVDGLEPSYFIEYLGRVSVLPGATGDRTVRNLNFEGTGDASGGGGAAGPGDSEMSIQAESMRIVVMANGPSGQSRKIIESYYFISANNIESSEG</sequence>
<keyword evidence="1" id="KW-1133">Transmembrane helix</keyword>
<keyword evidence="1" id="KW-0812">Transmembrane</keyword>
<evidence type="ECO:0000256" key="1">
    <source>
        <dbReference type="SAM" id="Phobius"/>
    </source>
</evidence>
<evidence type="ECO:0000259" key="2">
    <source>
        <dbReference type="Pfam" id="PF14341"/>
    </source>
</evidence>
<organism evidence="3">
    <name type="scientific">Marinobacter sp. MMG032</name>
    <dbReference type="NCBI Taxonomy" id="3158548"/>
    <lineage>
        <taxon>Bacteria</taxon>
        <taxon>Pseudomonadati</taxon>
        <taxon>Pseudomonadota</taxon>
        <taxon>Gammaproteobacteria</taxon>
        <taxon>Pseudomonadales</taxon>
        <taxon>Marinobacteraceae</taxon>
        <taxon>Marinobacter</taxon>
    </lineage>
</organism>
<dbReference type="AlphaFoldDB" id="A0AAU7MR29"/>
<dbReference type="InterPro" id="IPR025746">
    <property type="entry name" value="PilX_N_dom"/>
</dbReference>
<feature type="domain" description="Type 4 fimbrial biogenesis protein PilX N-terminal" evidence="2">
    <location>
        <begin position="31"/>
        <end position="81"/>
    </location>
</feature>
<keyword evidence="1" id="KW-0472">Membrane</keyword>